<dbReference type="EMBL" id="QSKO01000113">
    <property type="protein sequence ID" value="RHE66851.1"/>
    <property type="molecule type" value="Genomic_DNA"/>
</dbReference>
<accession>A0A414K4L7</accession>
<evidence type="ECO:0000313" key="3">
    <source>
        <dbReference type="Proteomes" id="UP000283928"/>
    </source>
</evidence>
<dbReference type="InterPro" id="IPR041033">
    <property type="entry name" value="SpaA_PFL_dom_1"/>
</dbReference>
<organism evidence="2 3">
    <name type="scientific">Blautia obeum</name>
    <dbReference type="NCBI Taxonomy" id="40520"/>
    <lineage>
        <taxon>Bacteria</taxon>
        <taxon>Bacillati</taxon>
        <taxon>Bacillota</taxon>
        <taxon>Clostridia</taxon>
        <taxon>Lachnospirales</taxon>
        <taxon>Lachnospiraceae</taxon>
        <taxon>Blautia</taxon>
    </lineage>
</organism>
<dbReference type="AlphaFoldDB" id="A0A414K4L7"/>
<protein>
    <recommendedName>
        <fullName evidence="1">SpaA-like prealbumin fold domain-containing protein</fullName>
    </recommendedName>
</protein>
<evidence type="ECO:0000313" key="2">
    <source>
        <dbReference type="EMBL" id="RHE66851.1"/>
    </source>
</evidence>
<feature type="non-terminal residue" evidence="2">
    <location>
        <position position="1"/>
    </location>
</feature>
<name>A0A414K4L7_9FIRM</name>
<proteinExistence type="predicted"/>
<sequence>LLDDEFEAKLKIIKQDDETKKAVLQKNTEFKIFNMDTEKYVEQVTTYPTTVKHKSYFTDEQGYLILPQNLKIGHYRIEEVNAPYGYTLNENYYEVTVDSNTAYQMDGTSGDVIIEAVYENHPVKGELTIVKKGEVLDGFKDDFTYQTENLEGAEFEIYAAEDIYTADFQKDDNGNRILEYA</sequence>
<comment type="caution">
    <text evidence="2">The sequence shown here is derived from an EMBL/GenBank/DDBJ whole genome shotgun (WGS) entry which is preliminary data.</text>
</comment>
<reference evidence="2 3" key="1">
    <citation type="submission" date="2018-08" db="EMBL/GenBank/DDBJ databases">
        <title>A genome reference for cultivated species of the human gut microbiota.</title>
        <authorList>
            <person name="Zou Y."/>
            <person name="Xue W."/>
            <person name="Luo G."/>
        </authorList>
    </citation>
    <scope>NUCLEOTIDE SEQUENCE [LARGE SCALE GENOMIC DNA]</scope>
    <source>
        <strain evidence="2 3">AM27-32LB</strain>
    </source>
</reference>
<feature type="domain" description="SpaA-like prealbumin fold" evidence="1">
    <location>
        <begin position="9"/>
        <end position="105"/>
    </location>
</feature>
<evidence type="ECO:0000259" key="1">
    <source>
        <dbReference type="Pfam" id="PF17802"/>
    </source>
</evidence>
<feature type="non-terminal residue" evidence="2">
    <location>
        <position position="181"/>
    </location>
</feature>
<dbReference type="Gene3D" id="2.60.40.10">
    <property type="entry name" value="Immunoglobulins"/>
    <property type="match status" value="1"/>
</dbReference>
<gene>
    <name evidence="2" type="ORF">DW723_18765</name>
</gene>
<dbReference type="InterPro" id="IPR013783">
    <property type="entry name" value="Ig-like_fold"/>
</dbReference>
<dbReference type="Pfam" id="PF17802">
    <property type="entry name" value="SpaA"/>
    <property type="match status" value="1"/>
</dbReference>
<dbReference type="Proteomes" id="UP000283928">
    <property type="component" value="Unassembled WGS sequence"/>
</dbReference>